<evidence type="ECO:0000259" key="8">
    <source>
        <dbReference type="Pfam" id="PF14322"/>
    </source>
</evidence>
<gene>
    <name evidence="10" type="ORF">DWU89_12445</name>
    <name evidence="9" type="ORF">H8784_12130</name>
</gene>
<evidence type="ECO:0000256" key="3">
    <source>
        <dbReference type="ARBA" id="ARBA00022729"/>
    </source>
</evidence>
<evidence type="ECO:0000313" key="10">
    <source>
        <dbReference type="EMBL" id="RDU48866.1"/>
    </source>
</evidence>
<feature type="signal peptide" evidence="6">
    <location>
        <begin position="1"/>
        <end position="23"/>
    </location>
</feature>
<dbReference type="Pfam" id="PF14322">
    <property type="entry name" value="SusD-like_3"/>
    <property type="match status" value="1"/>
</dbReference>
<dbReference type="SUPFAM" id="SSF48452">
    <property type="entry name" value="TPR-like"/>
    <property type="match status" value="1"/>
</dbReference>
<dbReference type="EMBL" id="QREV01000028">
    <property type="protein sequence ID" value="RDU48866.1"/>
    <property type="molecule type" value="Genomic_DNA"/>
</dbReference>
<feature type="domain" description="RagB/SusD" evidence="7">
    <location>
        <begin position="270"/>
        <end position="538"/>
    </location>
</feature>
<evidence type="ECO:0000259" key="7">
    <source>
        <dbReference type="Pfam" id="PF07980"/>
    </source>
</evidence>
<accession>A0A3D8HD36</accession>
<comment type="caution">
    <text evidence="10">The sequence shown here is derived from an EMBL/GenBank/DDBJ whole genome shotgun (WGS) entry which is preliminary data.</text>
</comment>
<evidence type="ECO:0000256" key="6">
    <source>
        <dbReference type="SAM" id="SignalP"/>
    </source>
</evidence>
<sequence length="538" mass="60845">MKRISIYLLAGVALLSTACSDFLDTAPHDALSPSTTWKTENDAESFVVGCYNGLWDPSSILYLDCGSDIGYNNFPWEGWRPWGDGSLASSNTGASFYNFSIIRRCNTVLDNIDNVEFTTPGKKEDLIAQAKAIRAYCYFRMNWWYGGVPIIGSYLTAEEAQVPRNTEEEVRRQIAQDLDDALANINAEPSERGRIAKGAALAIRMREALYYDEWQKAKDAAQAIIDLKQYELDPDYSNLFKLTGIDSKEVILADQRIANIYGLGVVGQMYNNKDAGWSSIVPTQNLVDMYEMSNGLTKDEPGSGYDATHPFANRDPRMEKTILFPGQEWRGEVLNTLDEFEADGKSKNINYPTYTDNASKTALTWAKYLDPIDQYSNIWNTATCVIVFRYAEVLLTYAEASNELDGPSAQVYEYLDQIRTRAGMKPVDRTKYGTKESLRELIRRERCVELAGEGLRRADILRWKDASGKRLAETLLNGELNRITGTINYSETDPYKRAVISDKRAFIENRQFVEKNRYLPIPQGSIDKNPNLKQNTGY</sequence>
<comment type="similarity">
    <text evidence="2">Belongs to the SusD family.</text>
</comment>
<reference evidence="10 11" key="1">
    <citation type="submission" date="2018-07" db="EMBL/GenBank/DDBJ databases">
        <title>Parabacteroides acidifaciens nov. sp., isolated from human feces.</title>
        <authorList>
            <person name="Wang Y.J."/>
        </authorList>
    </citation>
    <scope>NUCLEOTIDE SEQUENCE [LARGE SCALE GENOMIC DNA]</scope>
    <source>
        <strain evidence="10 11">426-9</strain>
    </source>
</reference>
<keyword evidence="4" id="KW-0472">Membrane</keyword>
<dbReference type="CDD" id="cd08977">
    <property type="entry name" value="SusD"/>
    <property type="match status" value="1"/>
</dbReference>
<keyword evidence="3 6" id="KW-0732">Signal</keyword>
<evidence type="ECO:0000313" key="12">
    <source>
        <dbReference type="Proteomes" id="UP000629596"/>
    </source>
</evidence>
<evidence type="ECO:0000256" key="5">
    <source>
        <dbReference type="ARBA" id="ARBA00023237"/>
    </source>
</evidence>
<dbReference type="Proteomes" id="UP000256321">
    <property type="component" value="Unassembled WGS sequence"/>
</dbReference>
<dbReference type="PROSITE" id="PS51257">
    <property type="entry name" value="PROKAR_LIPOPROTEIN"/>
    <property type="match status" value="1"/>
</dbReference>
<dbReference type="EMBL" id="JACRTI010000028">
    <property type="protein sequence ID" value="MBC8602457.1"/>
    <property type="molecule type" value="Genomic_DNA"/>
</dbReference>
<reference evidence="9 12" key="2">
    <citation type="submission" date="2020-08" db="EMBL/GenBank/DDBJ databases">
        <title>Genome public.</title>
        <authorList>
            <person name="Liu C."/>
            <person name="Sun Q."/>
        </authorList>
    </citation>
    <scope>NUCLEOTIDE SEQUENCE [LARGE SCALE GENOMIC DNA]</scope>
    <source>
        <strain evidence="9 12">426_9</strain>
    </source>
</reference>
<comment type="subcellular location">
    <subcellularLocation>
        <location evidence="1">Cell outer membrane</location>
    </subcellularLocation>
</comment>
<evidence type="ECO:0000313" key="11">
    <source>
        <dbReference type="Proteomes" id="UP000256321"/>
    </source>
</evidence>
<organism evidence="10 11">
    <name type="scientific">Parabacteroides acidifaciens</name>
    <dbReference type="NCBI Taxonomy" id="2290935"/>
    <lineage>
        <taxon>Bacteria</taxon>
        <taxon>Pseudomonadati</taxon>
        <taxon>Bacteroidota</taxon>
        <taxon>Bacteroidia</taxon>
        <taxon>Bacteroidales</taxon>
        <taxon>Tannerellaceae</taxon>
        <taxon>Parabacteroides</taxon>
    </lineage>
</organism>
<feature type="domain" description="SusD-like N-terminal" evidence="8">
    <location>
        <begin position="99"/>
        <end position="203"/>
    </location>
</feature>
<feature type="chain" id="PRO_5017759496" evidence="6">
    <location>
        <begin position="24"/>
        <end position="538"/>
    </location>
</feature>
<dbReference type="Gene3D" id="1.25.40.390">
    <property type="match status" value="1"/>
</dbReference>
<evidence type="ECO:0000256" key="2">
    <source>
        <dbReference type="ARBA" id="ARBA00006275"/>
    </source>
</evidence>
<evidence type="ECO:0000256" key="4">
    <source>
        <dbReference type="ARBA" id="ARBA00023136"/>
    </source>
</evidence>
<dbReference type="RefSeq" id="WP_115499958.1">
    <property type="nucleotide sequence ID" value="NZ_JACRTI010000028.1"/>
</dbReference>
<name>A0A3D8HD36_9BACT</name>
<keyword evidence="5" id="KW-0998">Cell outer membrane</keyword>
<dbReference type="InterPro" id="IPR012944">
    <property type="entry name" value="SusD_RagB_dom"/>
</dbReference>
<dbReference type="GO" id="GO:0009279">
    <property type="term" value="C:cell outer membrane"/>
    <property type="evidence" value="ECO:0007669"/>
    <property type="project" value="UniProtKB-SubCell"/>
</dbReference>
<dbReference type="Pfam" id="PF07980">
    <property type="entry name" value="SusD_RagB"/>
    <property type="match status" value="1"/>
</dbReference>
<dbReference type="InterPro" id="IPR011990">
    <property type="entry name" value="TPR-like_helical_dom_sf"/>
</dbReference>
<dbReference type="Proteomes" id="UP000629596">
    <property type="component" value="Unassembled WGS sequence"/>
</dbReference>
<evidence type="ECO:0000256" key="1">
    <source>
        <dbReference type="ARBA" id="ARBA00004442"/>
    </source>
</evidence>
<dbReference type="InterPro" id="IPR033985">
    <property type="entry name" value="SusD-like_N"/>
</dbReference>
<dbReference type="AlphaFoldDB" id="A0A3D8HD36"/>
<protein>
    <submittedName>
        <fullName evidence="10">RagB/SusD family nutrient uptake outer membrane protein</fullName>
    </submittedName>
</protein>
<proteinExistence type="inferred from homology"/>
<evidence type="ECO:0000313" key="9">
    <source>
        <dbReference type="EMBL" id="MBC8602457.1"/>
    </source>
</evidence>
<keyword evidence="12" id="KW-1185">Reference proteome</keyword>